<dbReference type="InterPro" id="IPR021899">
    <property type="entry name" value="DUF3511"/>
</dbReference>
<dbReference type="PANTHER" id="PTHR33193">
    <property type="entry name" value="DOMAIN PROTEIN, PUTATIVE (DUF3511)-RELATED"/>
    <property type="match status" value="1"/>
</dbReference>
<gene>
    <name evidence="2" type="ORF">MKW94_021314</name>
</gene>
<keyword evidence="3" id="KW-1185">Reference proteome</keyword>
<organism evidence="2 3">
    <name type="scientific">Papaver nudicaule</name>
    <name type="common">Iceland poppy</name>
    <dbReference type="NCBI Taxonomy" id="74823"/>
    <lineage>
        <taxon>Eukaryota</taxon>
        <taxon>Viridiplantae</taxon>
        <taxon>Streptophyta</taxon>
        <taxon>Embryophyta</taxon>
        <taxon>Tracheophyta</taxon>
        <taxon>Spermatophyta</taxon>
        <taxon>Magnoliopsida</taxon>
        <taxon>Ranunculales</taxon>
        <taxon>Papaveraceae</taxon>
        <taxon>Papaveroideae</taxon>
        <taxon>Papaver</taxon>
    </lineage>
</organism>
<feature type="region of interest" description="Disordered" evidence="1">
    <location>
        <begin position="29"/>
        <end position="73"/>
    </location>
</feature>
<reference evidence="2" key="1">
    <citation type="submission" date="2022-03" db="EMBL/GenBank/DDBJ databases">
        <title>A functionally conserved STORR gene fusion in Papaver species that diverged 16.8 million years ago.</title>
        <authorList>
            <person name="Catania T."/>
        </authorList>
    </citation>
    <scope>NUCLEOTIDE SEQUENCE</scope>
    <source>
        <strain evidence="2">S-191538</strain>
    </source>
</reference>
<evidence type="ECO:0000256" key="1">
    <source>
        <dbReference type="SAM" id="MobiDB-lite"/>
    </source>
</evidence>
<evidence type="ECO:0000313" key="2">
    <source>
        <dbReference type="EMBL" id="MCL7023712.1"/>
    </source>
</evidence>
<evidence type="ECO:0000313" key="3">
    <source>
        <dbReference type="Proteomes" id="UP001177140"/>
    </source>
</evidence>
<name>A0AA41RSJ0_PAPNU</name>
<dbReference type="PANTHER" id="PTHR33193:SF13">
    <property type="entry name" value="EXPRESSED PROTEIN"/>
    <property type="match status" value="1"/>
</dbReference>
<proteinExistence type="predicted"/>
<protein>
    <submittedName>
        <fullName evidence="2">Uncharacterized protein</fullName>
    </submittedName>
</protein>
<sequence>MAEFRSDHRAYGAFDRNFEIVSYNGQINNDSRCHEHGSTTAASQPDRSSRGVSTASKKSSTKSSCSSTSWSFNDPEMKRRKRVIKYKSYAVEGKVKSSVCRGFRWFRNKCSEIVHGY</sequence>
<dbReference type="EMBL" id="JAJJMA010025562">
    <property type="protein sequence ID" value="MCL7023712.1"/>
    <property type="molecule type" value="Genomic_DNA"/>
</dbReference>
<feature type="compositionally biased region" description="Low complexity" evidence="1">
    <location>
        <begin position="53"/>
        <end position="71"/>
    </location>
</feature>
<feature type="compositionally biased region" description="Polar residues" evidence="1">
    <location>
        <begin position="38"/>
        <end position="52"/>
    </location>
</feature>
<comment type="caution">
    <text evidence="2">The sequence shown here is derived from an EMBL/GenBank/DDBJ whole genome shotgun (WGS) entry which is preliminary data.</text>
</comment>
<accession>A0AA41RSJ0</accession>
<dbReference type="AlphaFoldDB" id="A0AA41RSJ0"/>
<dbReference type="Proteomes" id="UP001177140">
    <property type="component" value="Unassembled WGS sequence"/>
</dbReference>
<dbReference type="Pfam" id="PF12023">
    <property type="entry name" value="DUF3511"/>
    <property type="match status" value="1"/>
</dbReference>